<comment type="caution">
    <text evidence="1">The sequence shown here is derived from an EMBL/GenBank/DDBJ whole genome shotgun (WGS) entry which is preliminary data.</text>
</comment>
<dbReference type="EMBL" id="PVWJ01000049">
    <property type="protein sequence ID" value="PSB02790.1"/>
    <property type="molecule type" value="Genomic_DNA"/>
</dbReference>
<dbReference type="OrthoDB" id="200044at2"/>
<gene>
    <name evidence="1" type="ORF">C7B64_11600</name>
</gene>
<proteinExistence type="predicted"/>
<name>A0A2T1C3E4_9CYAN</name>
<reference evidence="1 2" key="2">
    <citation type="submission" date="2018-03" db="EMBL/GenBank/DDBJ databases">
        <title>The ancient ancestry and fast evolution of plastids.</title>
        <authorList>
            <person name="Moore K.R."/>
            <person name="Magnabosco C."/>
            <person name="Momper L."/>
            <person name="Gold D.A."/>
            <person name="Bosak T."/>
            <person name="Fournier G.P."/>
        </authorList>
    </citation>
    <scope>NUCLEOTIDE SEQUENCE [LARGE SCALE GENOMIC DNA]</scope>
    <source>
        <strain evidence="1 2">CCAP 1448/3</strain>
    </source>
</reference>
<keyword evidence="2" id="KW-1185">Reference proteome</keyword>
<dbReference type="Proteomes" id="UP000238762">
    <property type="component" value="Unassembled WGS sequence"/>
</dbReference>
<dbReference type="RefSeq" id="WP_106288816.1">
    <property type="nucleotide sequence ID" value="NZ_CAWNTC010000039.1"/>
</dbReference>
<dbReference type="AlphaFoldDB" id="A0A2T1C3E4"/>
<evidence type="ECO:0008006" key="3">
    <source>
        <dbReference type="Google" id="ProtNLM"/>
    </source>
</evidence>
<protein>
    <recommendedName>
        <fullName evidence="3">CobQ/CobB/MinD/ParA nucleotide binding domain-containing protein</fullName>
    </recommendedName>
</protein>
<sequence length="247" mass="27181">MSNLIFVTGNKGGIGKSTLARGLIDRYLAQNIPLSVYDGDTEIGSLHRFCHKVTPVHRIDMHGSNPLDKLMIDLDTSQPSPVVVDLAAGIGTVFSIATAELGFFDWLRTTRYQVSMFSVISNLIDSVVILKKLLESLEQQKVSSIHHVVVKNLHFGDPESFDTYDRSSTRKILLELGGKEIFLPKLNDLTCQTVDFKNLSFSQAVTDTSIGLPHRLRISTWLSNLNAELDQVSALVDPTVVDASNAA</sequence>
<reference evidence="1 2" key="1">
    <citation type="submission" date="2018-02" db="EMBL/GenBank/DDBJ databases">
        <authorList>
            <person name="Cohen D.B."/>
            <person name="Kent A.D."/>
        </authorList>
    </citation>
    <scope>NUCLEOTIDE SEQUENCE [LARGE SCALE GENOMIC DNA]</scope>
    <source>
        <strain evidence="1 2">CCAP 1448/3</strain>
    </source>
</reference>
<dbReference type="InterPro" id="IPR027417">
    <property type="entry name" value="P-loop_NTPase"/>
</dbReference>
<dbReference type="SUPFAM" id="SSF52540">
    <property type="entry name" value="P-loop containing nucleoside triphosphate hydrolases"/>
    <property type="match status" value="1"/>
</dbReference>
<evidence type="ECO:0000313" key="1">
    <source>
        <dbReference type="EMBL" id="PSB02790.1"/>
    </source>
</evidence>
<accession>A0A2T1C3E4</accession>
<organism evidence="1 2">
    <name type="scientific">Merismopedia glauca CCAP 1448/3</name>
    <dbReference type="NCBI Taxonomy" id="1296344"/>
    <lineage>
        <taxon>Bacteria</taxon>
        <taxon>Bacillati</taxon>
        <taxon>Cyanobacteriota</taxon>
        <taxon>Cyanophyceae</taxon>
        <taxon>Synechococcales</taxon>
        <taxon>Merismopediaceae</taxon>
        <taxon>Merismopedia</taxon>
    </lineage>
</organism>
<evidence type="ECO:0000313" key="2">
    <source>
        <dbReference type="Proteomes" id="UP000238762"/>
    </source>
</evidence>